<dbReference type="EMBL" id="JADWDJ010000016">
    <property type="protein sequence ID" value="KAG5268488.1"/>
    <property type="molecule type" value="Genomic_DNA"/>
</dbReference>
<keyword evidence="1" id="KW-0202">Cytokine</keyword>
<evidence type="ECO:0000256" key="1">
    <source>
        <dbReference type="ARBA" id="ARBA00022514"/>
    </source>
</evidence>
<dbReference type="GO" id="GO:0008009">
    <property type="term" value="F:chemokine activity"/>
    <property type="evidence" value="ECO:0007669"/>
    <property type="project" value="InterPro"/>
</dbReference>
<evidence type="ECO:0000256" key="2">
    <source>
        <dbReference type="SAM" id="SignalP"/>
    </source>
</evidence>
<dbReference type="GO" id="GO:0006955">
    <property type="term" value="P:immune response"/>
    <property type="evidence" value="ECO:0007669"/>
    <property type="project" value="InterPro"/>
</dbReference>
<dbReference type="Gene3D" id="2.40.50.40">
    <property type="match status" value="1"/>
</dbReference>
<organism evidence="4 5">
    <name type="scientific">Alosa alosa</name>
    <name type="common">allis shad</name>
    <dbReference type="NCBI Taxonomy" id="278164"/>
    <lineage>
        <taxon>Eukaryota</taxon>
        <taxon>Metazoa</taxon>
        <taxon>Chordata</taxon>
        <taxon>Craniata</taxon>
        <taxon>Vertebrata</taxon>
        <taxon>Euteleostomi</taxon>
        <taxon>Actinopterygii</taxon>
        <taxon>Neopterygii</taxon>
        <taxon>Teleostei</taxon>
        <taxon>Clupei</taxon>
        <taxon>Clupeiformes</taxon>
        <taxon>Clupeoidei</taxon>
        <taxon>Clupeidae</taxon>
        <taxon>Alosa</taxon>
    </lineage>
</organism>
<evidence type="ECO:0000313" key="4">
    <source>
        <dbReference type="EMBL" id="KAG5268488.1"/>
    </source>
</evidence>
<name>A0AAV6G059_9TELE</name>
<protein>
    <recommendedName>
        <fullName evidence="3">Chemokine interleukin-8-like domain-containing protein</fullName>
    </recommendedName>
</protein>
<evidence type="ECO:0000313" key="5">
    <source>
        <dbReference type="Proteomes" id="UP000823561"/>
    </source>
</evidence>
<dbReference type="Proteomes" id="UP000823561">
    <property type="component" value="Chromosome 16"/>
</dbReference>
<feature type="signal peptide" evidence="2">
    <location>
        <begin position="1"/>
        <end position="22"/>
    </location>
</feature>
<dbReference type="Pfam" id="PF00048">
    <property type="entry name" value="IL8"/>
    <property type="match status" value="1"/>
</dbReference>
<sequence>MALHQMVSLFCVLTLLSSCIQGGTDKSNPDPKPVSCCTAVSPVCSLNREKINRCVISSECVPAVIFFVGKEACCVPKRAKWVRNVIKELKKKGKPCKDESKPIPNAMRIKGYPQLQPIRPADITILHFT</sequence>
<dbReference type="GO" id="GO:0005615">
    <property type="term" value="C:extracellular space"/>
    <property type="evidence" value="ECO:0007669"/>
    <property type="project" value="UniProtKB-KW"/>
</dbReference>
<keyword evidence="5" id="KW-1185">Reference proteome</keyword>
<keyword evidence="2" id="KW-0732">Signal</keyword>
<dbReference type="SUPFAM" id="SSF54117">
    <property type="entry name" value="Interleukin 8-like chemokines"/>
    <property type="match status" value="1"/>
</dbReference>
<feature type="domain" description="Chemokine interleukin-8-like" evidence="3">
    <location>
        <begin position="35"/>
        <end position="89"/>
    </location>
</feature>
<evidence type="ECO:0000259" key="3">
    <source>
        <dbReference type="Pfam" id="PF00048"/>
    </source>
</evidence>
<comment type="caution">
    <text evidence="4">The sequence shown here is derived from an EMBL/GenBank/DDBJ whole genome shotgun (WGS) entry which is preliminary data.</text>
</comment>
<feature type="chain" id="PRO_5043719793" description="Chemokine interleukin-8-like domain-containing protein" evidence="2">
    <location>
        <begin position="23"/>
        <end position="129"/>
    </location>
</feature>
<accession>A0AAV6G059</accession>
<dbReference type="InterPro" id="IPR001811">
    <property type="entry name" value="Chemokine_IL8-like_dom"/>
</dbReference>
<proteinExistence type="predicted"/>
<dbReference type="AlphaFoldDB" id="A0AAV6G059"/>
<reference evidence="4" key="1">
    <citation type="submission" date="2020-10" db="EMBL/GenBank/DDBJ databases">
        <title>Chromosome-scale genome assembly of the Allis shad, Alosa alosa.</title>
        <authorList>
            <person name="Margot Z."/>
            <person name="Christophe K."/>
            <person name="Cabau C."/>
            <person name="Louis A."/>
            <person name="Berthelot C."/>
            <person name="Parey E."/>
            <person name="Roest Crollius H."/>
            <person name="Montfort J."/>
            <person name="Robinson-Rechavi M."/>
            <person name="Bucao C."/>
            <person name="Bouchez O."/>
            <person name="Gislard M."/>
            <person name="Lluch J."/>
            <person name="Milhes M."/>
            <person name="Lampietro C."/>
            <person name="Lopez Roques C."/>
            <person name="Donnadieu C."/>
            <person name="Braasch I."/>
            <person name="Desvignes T."/>
            <person name="Postlethwait J."/>
            <person name="Bobe J."/>
            <person name="Guiguen Y."/>
        </authorList>
    </citation>
    <scope>NUCLEOTIDE SEQUENCE</scope>
    <source>
        <strain evidence="4">M-15738</strain>
        <tissue evidence="4">Blood</tissue>
    </source>
</reference>
<gene>
    <name evidence="4" type="ORF">AALO_G00213140</name>
</gene>
<dbReference type="InterPro" id="IPR036048">
    <property type="entry name" value="Interleukin_8-like_sf"/>
</dbReference>